<comment type="function">
    <text evidence="2">Specific and highly efficient GDP-D-glucose phosphorylase regulating the levels of GDP-D-glucose in cells.</text>
</comment>
<dbReference type="GO" id="GO:0016787">
    <property type="term" value="F:hydrolase activity"/>
    <property type="evidence" value="ECO:0007669"/>
    <property type="project" value="UniProtKB-KW"/>
</dbReference>
<organism evidence="6 7">
    <name type="scientific">Ciona savignyi</name>
    <name type="common">Pacific transparent sea squirt</name>
    <dbReference type="NCBI Taxonomy" id="51511"/>
    <lineage>
        <taxon>Eukaryota</taxon>
        <taxon>Metazoa</taxon>
        <taxon>Chordata</taxon>
        <taxon>Tunicata</taxon>
        <taxon>Ascidiacea</taxon>
        <taxon>Phlebobranchia</taxon>
        <taxon>Cionidae</taxon>
        <taxon>Ciona</taxon>
    </lineage>
</organism>
<dbReference type="GO" id="GO:0000166">
    <property type="term" value="F:nucleotide binding"/>
    <property type="evidence" value="ECO:0007669"/>
    <property type="project" value="UniProtKB-KW"/>
</dbReference>
<dbReference type="GO" id="GO:0080048">
    <property type="term" value="F:GDP-D-glucose phosphorylase activity"/>
    <property type="evidence" value="ECO:0007669"/>
    <property type="project" value="UniProtKB-EC"/>
</dbReference>
<dbReference type="Pfam" id="PF26216">
    <property type="entry name" value="GDPGP1_C"/>
    <property type="match status" value="1"/>
</dbReference>
<evidence type="ECO:0000313" key="6">
    <source>
        <dbReference type="Ensembl" id="ENSCSAVP00000014447.1"/>
    </source>
</evidence>
<feature type="domain" description="GDPGP1-like C-terminal" evidence="5">
    <location>
        <begin position="30"/>
        <end position="142"/>
    </location>
</feature>
<dbReference type="GO" id="GO:0006006">
    <property type="term" value="P:glucose metabolic process"/>
    <property type="evidence" value="ECO:0007669"/>
    <property type="project" value="TreeGrafter"/>
</dbReference>
<dbReference type="EC" id="2.7.7.78" evidence="3"/>
<evidence type="ECO:0000256" key="1">
    <source>
        <dbReference type="ARBA" id="ARBA00000063"/>
    </source>
</evidence>
<dbReference type="InParanoid" id="H2ZA32"/>
<reference evidence="7" key="1">
    <citation type="submission" date="2003-08" db="EMBL/GenBank/DDBJ databases">
        <authorList>
            <person name="Birren B."/>
            <person name="Nusbaum C."/>
            <person name="Abebe A."/>
            <person name="Abouelleil A."/>
            <person name="Adekoya E."/>
            <person name="Ait-zahra M."/>
            <person name="Allen N."/>
            <person name="Allen T."/>
            <person name="An P."/>
            <person name="Anderson M."/>
            <person name="Anderson S."/>
            <person name="Arachchi H."/>
            <person name="Armbruster J."/>
            <person name="Bachantsang P."/>
            <person name="Baldwin J."/>
            <person name="Barry A."/>
            <person name="Bayul T."/>
            <person name="Blitshsteyn B."/>
            <person name="Bloom T."/>
            <person name="Blye J."/>
            <person name="Boguslavskiy L."/>
            <person name="Borowsky M."/>
            <person name="Boukhgalter B."/>
            <person name="Brunache A."/>
            <person name="Butler J."/>
            <person name="Calixte N."/>
            <person name="Calvo S."/>
            <person name="Camarata J."/>
            <person name="Campo K."/>
            <person name="Chang J."/>
            <person name="Cheshatsang Y."/>
            <person name="Citroen M."/>
            <person name="Collymore A."/>
            <person name="Considine T."/>
            <person name="Cook A."/>
            <person name="Cooke P."/>
            <person name="Corum B."/>
            <person name="Cuomo C."/>
            <person name="David R."/>
            <person name="Dawoe T."/>
            <person name="Degray S."/>
            <person name="Dodge S."/>
            <person name="Dooley K."/>
            <person name="Dorje P."/>
            <person name="Dorjee K."/>
            <person name="Dorris L."/>
            <person name="Duffey N."/>
            <person name="Dupes A."/>
            <person name="Elkins T."/>
            <person name="Engels R."/>
            <person name="Erickson J."/>
            <person name="Farina A."/>
            <person name="Faro S."/>
            <person name="Ferreira P."/>
            <person name="Fischer H."/>
            <person name="Fitzgerald M."/>
            <person name="Foley K."/>
            <person name="Gage D."/>
            <person name="Galagan J."/>
            <person name="Gearin G."/>
            <person name="Gnerre S."/>
            <person name="Gnirke A."/>
            <person name="Goyette A."/>
            <person name="Graham J."/>
            <person name="Grandbois E."/>
            <person name="Gyaltsen K."/>
            <person name="Hafez N."/>
            <person name="Hagopian D."/>
            <person name="Hagos B."/>
            <person name="Hall J."/>
            <person name="Hatcher B."/>
            <person name="Heller A."/>
            <person name="Higgins H."/>
            <person name="Honan T."/>
            <person name="Horn A."/>
            <person name="Houde N."/>
            <person name="Hughes L."/>
            <person name="Hulme W."/>
            <person name="Husby E."/>
            <person name="Iliev I."/>
            <person name="Jaffe D."/>
            <person name="Jones C."/>
            <person name="Kamal M."/>
            <person name="Kamat A."/>
            <person name="Kamvysselis M."/>
            <person name="Karlsson E."/>
            <person name="Kells C."/>
            <person name="Kieu A."/>
            <person name="Kisner P."/>
            <person name="Kodira C."/>
            <person name="Kulbokas E."/>
            <person name="Labutti K."/>
            <person name="Lama D."/>
            <person name="Landers T."/>
            <person name="Leger J."/>
            <person name="Levine S."/>
            <person name="Lewis D."/>
            <person name="Lewis T."/>
            <person name="Lindblad-toh K."/>
            <person name="Liu X."/>
            <person name="Lokyitsang T."/>
            <person name="Lokyitsang Y."/>
            <person name="Lucien O."/>
            <person name="Lui A."/>
            <person name="Ma L.J."/>
            <person name="Mabbitt R."/>
            <person name="Macdonald J."/>
            <person name="Maclean C."/>
            <person name="Major J."/>
            <person name="Manning J."/>
            <person name="Marabella R."/>
            <person name="Maru K."/>
            <person name="Matthews C."/>
            <person name="Mauceli E."/>
            <person name="Mccarthy M."/>
            <person name="Mcdonough S."/>
            <person name="Mcghee T."/>
            <person name="Meldrim J."/>
            <person name="Meneus L."/>
            <person name="Mesirov J."/>
            <person name="Mihalev A."/>
            <person name="Mihova T."/>
            <person name="Mikkelsen T."/>
            <person name="Mlenga V."/>
            <person name="Moru K."/>
            <person name="Mozes J."/>
            <person name="Mulrain L."/>
            <person name="Munson G."/>
            <person name="Naylor J."/>
            <person name="Newes C."/>
            <person name="Nguyen C."/>
            <person name="Nguyen N."/>
            <person name="Nguyen T."/>
            <person name="Nicol R."/>
            <person name="Nielsen C."/>
            <person name="Nizzari M."/>
            <person name="Norbu C."/>
            <person name="Norbu N."/>
            <person name="O'donnell P."/>
            <person name="Okoawo O."/>
            <person name="O'leary S."/>
            <person name="Omotosho B."/>
            <person name="O'neill K."/>
            <person name="Osman S."/>
            <person name="Parker S."/>
            <person name="Perrin D."/>
            <person name="Phunkhang P."/>
            <person name="Piqani B."/>
            <person name="Purcell S."/>
            <person name="Rachupka T."/>
            <person name="Ramasamy U."/>
            <person name="Rameau R."/>
            <person name="Ray V."/>
            <person name="Raymond C."/>
            <person name="Retta R."/>
            <person name="Richardson S."/>
            <person name="Rise C."/>
            <person name="Rodriguez J."/>
            <person name="Rogers J."/>
            <person name="Rogov P."/>
            <person name="Rutman M."/>
            <person name="Schupbach R."/>
            <person name="Seaman C."/>
            <person name="Settipalli S."/>
            <person name="Sharpe T."/>
            <person name="Sheridan J."/>
            <person name="Sherpa N."/>
            <person name="Shi J."/>
            <person name="Smirnov S."/>
            <person name="Smith C."/>
            <person name="Sougnez C."/>
            <person name="Spencer B."/>
            <person name="Stalker J."/>
            <person name="Stange-thomann N."/>
            <person name="Stavropoulos S."/>
            <person name="Stetson K."/>
            <person name="Stone C."/>
            <person name="Stone S."/>
            <person name="Stubbs M."/>
            <person name="Talamas J."/>
            <person name="Tchuinga P."/>
            <person name="Tenzing P."/>
            <person name="Tesfaye S."/>
            <person name="Theodore J."/>
            <person name="Thoulutsang Y."/>
            <person name="Topham K."/>
            <person name="Towey S."/>
            <person name="Tsamla T."/>
            <person name="Tsomo N."/>
            <person name="Vallee D."/>
            <person name="Vassiliev H."/>
            <person name="Venkataraman V."/>
            <person name="Vinson J."/>
            <person name="Vo A."/>
            <person name="Wade C."/>
            <person name="Wang S."/>
            <person name="Wangchuk T."/>
            <person name="Wangdi T."/>
            <person name="Whittaker C."/>
            <person name="Wilkinson J."/>
            <person name="Wu Y."/>
            <person name="Wyman D."/>
            <person name="Yadav S."/>
            <person name="Yang S."/>
            <person name="Yang X."/>
            <person name="Yeager S."/>
            <person name="Yee E."/>
            <person name="Young G."/>
            <person name="Zainoun J."/>
            <person name="Zembeck L."/>
            <person name="Zimmer A."/>
            <person name="Zody M."/>
            <person name="Lander E."/>
        </authorList>
    </citation>
    <scope>NUCLEOTIDE SEQUENCE [LARGE SCALE GENOMIC DNA]</scope>
</reference>
<dbReference type="GO" id="GO:0005085">
    <property type="term" value="F:guanyl-nucleotide exchange factor activity"/>
    <property type="evidence" value="ECO:0007669"/>
    <property type="project" value="UniProtKB-KW"/>
</dbReference>
<evidence type="ECO:0000256" key="2">
    <source>
        <dbReference type="ARBA" id="ARBA00003049"/>
    </source>
</evidence>
<dbReference type="InterPro" id="IPR058865">
    <property type="entry name" value="GDPGP1_C"/>
</dbReference>
<dbReference type="Proteomes" id="UP000007875">
    <property type="component" value="Unassembled WGS sequence"/>
</dbReference>
<dbReference type="PANTHER" id="PTHR20884">
    <property type="entry name" value="GDP-D-GLUCOSE PHOSPHORYLASE 1"/>
    <property type="match status" value="1"/>
</dbReference>
<dbReference type="HOGENOM" id="CLU_1749000_0_0_1"/>
<evidence type="ECO:0000259" key="5">
    <source>
        <dbReference type="Pfam" id="PF26216"/>
    </source>
</evidence>
<reference evidence="6" key="2">
    <citation type="submission" date="2025-08" db="UniProtKB">
        <authorList>
            <consortium name="Ensembl"/>
        </authorList>
    </citation>
    <scope>IDENTIFICATION</scope>
</reference>
<reference evidence="6" key="3">
    <citation type="submission" date="2025-09" db="UniProtKB">
        <authorList>
            <consortium name="Ensembl"/>
        </authorList>
    </citation>
    <scope>IDENTIFICATION</scope>
</reference>
<evidence type="ECO:0000256" key="3">
    <source>
        <dbReference type="ARBA" id="ARBA00012507"/>
    </source>
</evidence>
<evidence type="ECO:0000256" key="4">
    <source>
        <dbReference type="ARBA" id="ARBA00018857"/>
    </source>
</evidence>
<dbReference type="Ensembl" id="ENSCSAVT00000014612.1">
    <property type="protein sequence ID" value="ENSCSAVP00000014447.1"/>
    <property type="gene ID" value="ENSCSAVG00000008454.1"/>
</dbReference>
<proteinExistence type="predicted"/>
<comment type="catalytic activity">
    <reaction evidence="1">
        <text>GDP-alpha-D-glucose + phosphate = alpha-D-glucose 1-phosphate + GDP + H(+)</text>
        <dbReference type="Rhea" id="RHEA:30387"/>
        <dbReference type="ChEBI" id="CHEBI:15378"/>
        <dbReference type="ChEBI" id="CHEBI:43474"/>
        <dbReference type="ChEBI" id="CHEBI:58189"/>
        <dbReference type="ChEBI" id="CHEBI:58601"/>
        <dbReference type="ChEBI" id="CHEBI:62230"/>
        <dbReference type="EC" id="2.7.7.78"/>
    </reaction>
</comment>
<dbReference type="InterPro" id="IPR026506">
    <property type="entry name" value="GDPGP"/>
</dbReference>
<sequence length="149" mass="17031">MYLQHWLFIDHIPASEHVMGSCYLIDSASPMHALVFNIPQQEHQRIQVAKEIEKLVDLLHEVEIPYNVMINRGSHGLRCIVVPRTSTKDRDLSPIFDMACVEIGGQFPIKSENEFCKLTHDLAFKILKSNGVDDEKFNSLVEKFKTGHA</sequence>
<protein>
    <recommendedName>
        <fullName evidence="4">GDP-D-glucose phosphorylase 1</fullName>
        <ecNumber evidence="3">2.7.7.78</ecNumber>
    </recommendedName>
</protein>
<dbReference type="AlphaFoldDB" id="H2ZA32"/>
<keyword evidence="7" id="KW-1185">Reference proteome</keyword>
<evidence type="ECO:0000313" key="7">
    <source>
        <dbReference type="Proteomes" id="UP000007875"/>
    </source>
</evidence>
<dbReference type="GO" id="GO:0005737">
    <property type="term" value="C:cytoplasm"/>
    <property type="evidence" value="ECO:0007669"/>
    <property type="project" value="UniProtKB-SubCell"/>
</dbReference>
<accession>H2ZA32</accession>
<name>H2ZA32_CIOSA</name>
<dbReference type="PANTHER" id="PTHR20884:SF8">
    <property type="entry name" value="GDP-D-GLUCOSE PHOSPHORYLASE 1"/>
    <property type="match status" value="1"/>
</dbReference>